<gene>
    <name evidence="1" type="ORF">EB796_013597</name>
</gene>
<reference evidence="1" key="1">
    <citation type="submission" date="2020-06" db="EMBL/GenBank/DDBJ databases">
        <title>Draft genome of Bugula neritina, a colonial animal packing powerful symbionts and potential medicines.</title>
        <authorList>
            <person name="Rayko M."/>
        </authorList>
    </citation>
    <scope>NUCLEOTIDE SEQUENCE [LARGE SCALE GENOMIC DNA]</scope>
    <source>
        <strain evidence="1">Kwan_BN1</strain>
    </source>
</reference>
<keyword evidence="2" id="KW-1185">Reference proteome</keyword>
<dbReference type="Proteomes" id="UP000593567">
    <property type="component" value="Unassembled WGS sequence"/>
</dbReference>
<dbReference type="EMBL" id="VXIV02001991">
    <property type="protein sequence ID" value="KAF6028086.1"/>
    <property type="molecule type" value="Genomic_DNA"/>
</dbReference>
<sequence>MNVGDSHCCVTNTTLHNLLSTWYTLIVFRHVSSRDTICFNFSQICVCCQYPAGKWFTAFILSFCVMFRRRLKQRLKSDHQNQVTKLQLVIRKQELTISSQLN</sequence>
<organism evidence="1 2">
    <name type="scientific">Bugula neritina</name>
    <name type="common">Brown bryozoan</name>
    <name type="synonym">Sertularia neritina</name>
    <dbReference type="NCBI Taxonomy" id="10212"/>
    <lineage>
        <taxon>Eukaryota</taxon>
        <taxon>Metazoa</taxon>
        <taxon>Spiralia</taxon>
        <taxon>Lophotrochozoa</taxon>
        <taxon>Bryozoa</taxon>
        <taxon>Gymnolaemata</taxon>
        <taxon>Cheilostomatida</taxon>
        <taxon>Flustrina</taxon>
        <taxon>Buguloidea</taxon>
        <taxon>Bugulidae</taxon>
        <taxon>Bugula</taxon>
    </lineage>
</organism>
<evidence type="ECO:0000313" key="1">
    <source>
        <dbReference type="EMBL" id="KAF6028086.1"/>
    </source>
</evidence>
<comment type="caution">
    <text evidence="1">The sequence shown here is derived from an EMBL/GenBank/DDBJ whole genome shotgun (WGS) entry which is preliminary data.</text>
</comment>
<proteinExistence type="predicted"/>
<dbReference type="AlphaFoldDB" id="A0A7J7JRM3"/>
<protein>
    <submittedName>
        <fullName evidence="1">Uncharacterized protein</fullName>
    </submittedName>
</protein>
<name>A0A7J7JRM3_BUGNE</name>
<accession>A0A7J7JRM3</accession>
<evidence type="ECO:0000313" key="2">
    <source>
        <dbReference type="Proteomes" id="UP000593567"/>
    </source>
</evidence>